<keyword evidence="5 7" id="KW-1133">Transmembrane helix</keyword>
<feature type="transmembrane region" description="Helical" evidence="7">
    <location>
        <begin position="248"/>
        <end position="264"/>
    </location>
</feature>
<evidence type="ECO:0000256" key="4">
    <source>
        <dbReference type="ARBA" id="ARBA00022692"/>
    </source>
</evidence>
<dbReference type="Proteomes" id="UP000683139">
    <property type="component" value="Unassembled WGS sequence"/>
</dbReference>
<dbReference type="PANTHER" id="PTHR34184:SF4">
    <property type="entry name" value="UPF0718 PROTEIN YCGR"/>
    <property type="match status" value="1"/>
</dbReference>
<dbReference type="InterPro" id="IPR052923">
    <property type="entry name" value="UPF0718"/>
</dbReference>
<dbReference type="GO" id="GO:0005886">
    <property type="term" value="C:plasma membrane"/>
    <property type="evidence" value="ECO:0007669"/>
    <property type="project" value="UniProtKB-SubCell"/>
</dbReference>
<evidence type="ECO:0000256" key="2">
    <source>
        <dbReference type="ARBA" id="ARBA00006386"/>
    </source>
</evidence>
<evidence type="ECO:0000313" key="8">
    <source>
        <dbReference type="EMBL" id="GIP15990.1"/>
    </source>
</evidence>
<dbReference type="Pfam" id="PF03773">
    <property type="entry name" value="ArsP_1"/>
    <property type="match status" value="1"/>
</dbReference>
<evidence type="ECO:0000256" key="6">
    <source>
        <dbReference type="ARBA" id="ARBA00023136"/>
    </source>
</evidence>
<name>A0A919YM34_9BACL</name>
<sequence>MKSGIELYKRNISFLFAGLLCLLFLGGILPKLLAADSSELLSKMNVFKSMFISILLEALPFLLLGILVSSIMQVFIPEAWIQRLIPKQPVLGVLVASLLGFIFPVCECGLIPVVRRLMAKGMPVYAGITFILAGPIVNLVVISATITAFRGRTDIVYSRVGLAILVSCIVGLLVYYMVKKDPRKQIEAAQTSSHAGHSHRGSKIHQIMSHSIDEFFDMGKYLILGALITALIQTYIPRAELIAIGQGEYTSHLFMLGFAYILSLCSTSDAFVASSFMSTFSTGSLLTFLVFGPMVDFKGTLMLLSVFRAKFVLLLIGVVAGVVVAGAMLFTS</sequence>
<feature type="transmembrane region" description="Helical" evidence="7">
    <location>
        <begin position="156"/>
        <end position="178"/>
    </location>
</feature>
<evidence type="ECO:0000256" key="7">
    <source>
        <dbReference type="SAM" id="Phobius"/>
    </source>
</evidence>
<dbReference type="EMBL" id="BOSE01000002">
    <property type="protein sequence ID" value="GIP15990.1"/>
    <property type="molecule type" value="Genomic_DNA"/>
</dbReference>
<feature type="transmembrane region" description="Helical" evidence="7">
    <location>
        <begin position="50"/>
        <end position="69"/>
    </location>
</feature>
<dbReference type="InterPro" id="IPR005524">
    <property type="entry name" value="DUF318"/>
</dbReference>
<keyword evidence="3" id="KW-1003">Cell membrane</keyword>
<reference evidence="8" key="1">
    <citation type="submission" date="2021-03" db="EMBL/GenBank/DDBJ databases">
        <title>Antimicrobial resistance genes in bacteria isolated from Japanese honey, and their potential for conferring macrolide and lincosamide resistance in the American foulbrood pathogen Paenibacillus larvae.</title>
        <authorList>
            <person name="Okamoto M."/>
            <person name="Kumagai M."/>
            <person name="Kanamori H."/>
            <person name="Takamatsu D."/>
        </authorList>
    </citation>
    <scope>NUCLEOTIDE SEQUENCE</scope>
    <source>
        <strain evidence="8">J40TS1</strain>
    </source>
</reference>
<evidence type="ECO:0000256" key="1">
    <source>
        <dbReference type="ARBA" id="ARBA00004651"/>
    </source>
</evidence>
<proteinExistence type="inferred from homology"/>
<keyword evidence="6 7" id="KW-0472">Membrane</keyword>
<evidence type="ECO:0000313" key="9">
    <source>
        <dbReference type="Proteomes" id="UP000683139"/>
    </source>
</evidence>
<keyword evidence="4 7" id="KW-0812">Transmembrane</keyword>
<evidence type="ECO:0000256" key="5">
    <source>
        <dbReference type="ARBA" id="ARBA00022989"/>
    </source>
</evidence>
<keyword evidence="9" id="KW-1185">Reference proteome</keyword>
<evidence type="ECO:0000256" key="3">
    <source>
        <dbReference type="ARBA" id="ARBA00022475"/>
    </source>
</evidence>
<gene>
    <name evidence="8" type="primary">ycgR</name>
    <name evidence="8" type="ORF">J40TS1_16320</name>
</gene>
<dbReference type="RefSeq" id="WP_246563304.1">
    <property type="nucleotide sequence ID" value="NZ_BOSE01000002.1"/>
</dbReference>
<comment type="similarity">
    <text evidence="2">Belongs to the UPF0718 family.</text>
</comment>
<feature type="transmembrane region" description="Helical" evidence="7">
    <location>
        <begin position="311"/>
        <end position="330"/>
    </location>
</feature>
<organism evidence="8 9">
    <name type="scientific">Paenibacillus montaniterrae</name>
    <dbReference type="NCBI Taxonomy" id="429341"/>
    <lineage>
        <taxon>Bacteria</taxon>
        <taxon>Bacillati</taxon>
        <taxon>Bacillota</taxon>
        <taxon>Bacilli</taxon>
        <taxon>Bacillales</taxon>
        <taxon>Paenibacillaceae</taxon>
        <taxon>Paenibacillus</taxon>
    </lineage>
</organism>
<accession>A0A919YM34</accession>
<protein>
    <submittedName>
        <fullName evidence="8">UPF0718 protein YcgR</fullName>
    </submittedName>
</protein>
<dbReference type="AlphaFoldDB" id="A0A919YM34"/>
<feature type="transmembrane region" description="Helical" evidence="7">
    <location>
        <begin position="90"/>
        <end position="112"/>
    </location>
</feature>
<comment type="caution">
    <text evidence="8">The sequence shown here is derived from an EMBL/GenBank/DDBJ whole genome shotgun (WGS) entry which is preliminary data.</text>
</comment>
<feature type="transmembrane region" description="Helical" evidence="7">
    <location>
        <begin position="218"/>
        <end position="236"/>
    </location>
</feature>
<comment type="subcellular location">
    <subcellularLocation>
        <location evidence="1">Cell membrane</location>
        <topology evidence="1">Multi-pass membrane protein</topology>
    </subcellularLocation>
</comment>
<feature type="transmembrane region" description="Helical" evidence="7">
    <location>
        <begin position="124"/>
        <end position="149"/>
    </location>
</feature>
<dbReference type="PANTHER" id="PTHR34184">
    <property type="entry name" value="UPF0718 PROTEIN YCGR"/>
    <property type="match status" value="1"/>
</dbReference>